<keyword evidence="3" id="KW-1185">Reference proteome</keyword>
<evidence type="ECO:0000313" key="2">
    <source>
        <dbReference type="EMBL" id="MEE4420554.1"/>
    </source>
</evidence>
<reference evidence="2 3" key="1">
    <citation type="submission" date="2023-12" db="EMBL/GenBank/DDBJ databases">
        <title>30 novel species of actinomycetes from the DSMZ collection.</title>
        <authorList>
            <person name="Nouioui I."/>
        </authorList>
    </citation>
    <scope>NUCLEOTIDE SEQUENCE [LARGE SCALE GENOMIC DNA]</scope>
    <source>
        <strain evidence="2 3">DSM 41528</strain>
    </source>
</reference>
<keyword evidence="1" id="KW-0472">Membrane</keyword>
<sequence>MSAGTATSSRPLALMRGAAAAFLLGTLAQAALAGLFVTGDVELLAWHDANAQVLAALALVLVLAAVLIRWRVQGPRWPIAATG</sequence>
<dbReference type="Proteomes" id="UP001307760">
    <property type="component" value="Unassembled WGS sequence"/>
</dbReference>
<protein>
    <submittedName>
        <fullName evidence="2">Uncharacterized protein</fullName>
    </submittedName>
</protein>
<comment type="caution">
    <text evidence="2">The sequence shown here is derived from an EMBL/GenBank/DDBJ whole genome shotgun (WGS) entry which is preliminary data.</text>
</comment>
<evidence type="ECO:0000313" key="3">
    <source>
        <dbReference type="Proteomes" id="UP001307760"/>
    </source>
</evidence>
<evidence type="ECO:0000256" key="1">
    <source>
        <dbReference type="SAM" id="Phobius"/>
    </source>
</evidence>
<accession>A0ABU7NNV1</accession>
<gene>
    <name evidence="2" type="ORF">V2J85_14485</name>
</gene>
<proteinExistence type="predicted"/>
<keyword evidence="1" id="KW-1133">Transmembrane helix</keyword>
<keyword evidence="1" id="KW-0812">Transmembrane</keyword>
<name>A0ABU7NNV1_9ACTN</name>
<organism evidence="2 3">
    <name type="scientific">Streptomyces bugieae</name>
    <dbReference type="NCBI Taxonomy" id="3098223"/>
    <lineage>
        <taxon>Bacteria</taxon>
        <taxon>Bacillati</taxon>
        <taxon>Actinomycetota</taxon>
        <taxon>Actinomycetes</taxon>
        <taxon>Kitasatosporales</taxon>
        <taxon>Streptomycetaceae</taxon>
        <taxon>Streptomyces</taxon>
    </lineage>
</organism>
<dbReference type="RefSeq" id="WP_330821804.1">
    <property type="nucleotide sequence ID" value="NZ_JAZBJP010000006.1"/>
</dbReference>
<dbReference type="EMBL" id="JAZBJP010000006">
    <property type="protein sequence ID" value="MEE4420554.1"/>
    <property type="molecule type" value="Genomic_DNA"/>
</dbReference>
<feature type="transmembrane region" description="Helical" evidence="1">
    <location>
        <begin position="49"/>
        <end position="68"/>
    </location>
</feature>